<proteinExistence type="predicted"/>
<evidence type="ECO:0000313" key="1">
    <source>
        <dbReference type="EMBL" id="MPC51257.1"/>
    </source>
</evidence>
<dbReference type="Proteomes" id="UP000324222">
    <property type="component" value="Unassembled WGS sequence"/>
</dbReference>
<dbReference type="AlphaFoldDB" id="A0A5B7G0W4"/>
<evidence type="ECO:0000313" key="2">
    <source>
        <dbReference type="Proteomes" id="UP000324222"/>
    </source>
</evidence>
<comment type="caution">
    <text evidence="1">The sequence shown here is derived from an EMBL/GenBank/DDBJ whole genome shotgun (WGS) entry which is preliminary data.</text>
</comment>
<accession>A0A5B7G0W4</accession>
<name>A0A5B7G0W4_PORTR</name>
<gene>
    <name evidence="1" type="ORF">E2C01_045102</name>
</gene>
<reference evidence="1 2" key="1">
    <citation type="submission" date="2019-05" db="EMBL/GenBank/DDBJ databases">
        <title>Another draft genome of Portunus trituberculatus and its Hox gene families provides insights of decapod evolution.</title>
        <authorList>
            <person name="Jeong J.-H."/>
            <person name="Song I."/>
            <person name="Kim S."/>
            <person name="Choi T."/>
            <person name="Kim D."/>
            <person name="Ryu S."/>
            <person name="Kim W."/>
        </authorList>
    </citation>
    <scope>NUCLEOTIDE SEQUENCE [LARGE SCALE GENOMIC DNA]</scope>
    <source>
        <tissue evidence="1">Muscle</tissue>
    </source>
</reference>
<protein>
    <submittedName>
        <fullName evidence="1">Uncharacterized protein</fullName>
    </submittedName>
</protein>
<organism evidence="1 2">
    <name type="scientific">Portunus trituberculatus</name>
    <name type="common">Swimming crab</name>
    <name type="synonym">Neptunus trituberculatus</name>
    <dbReference type="NCBI Taxonomy" id="210409"/>
    <lineage>
        <taxon>Eukaryota</taxon>
        <taxon>Metazoa</taxon>
        <taxon>Ecdysozoa</taxon>
        <taxon>Arthropoda</taxon>
        <taxon>Crustacea</taxon>
        <taxon>Multicrustacea</taxon>
        <taxon>Malacostraca</taxon>
        <taxon>Eumalacostraca</taxon>
        <taxon>Eucarida</taxon>
        <taxon>Decapoda</taxon>
        <taxon>Pleocyemata</taxon>
        <taxon>Brachyura</taxon>
        <taxon>Eubrachyura</taxon>
        <taxon>Portunoidea</taxon>
        <taxon>Portunidae</taxon>
        <taxon>Portuninae</taxon>
        <taxon>Portunus</taxon>
    </lineage>
</organism>
<dbReference type="EMBL" id="VSRR010010062">
    <property type="protein sequence ID" value="MPC51257.1"/>
    <property type="molecule type" value="Genomic_DNA"/>
</dbReference>
<keyword evidence="2" id="KW-1185">Reference proteome</keyword>
<sequence length="108" mass="12542">MFVCLTQAVVAAVVVAVAVAVAVVWWTPAPREAVCSQLVTRSYKWFHGYELESLSADELWCFVEDGRFAFKGERKETRRLPRLFIHIVERDGALLIFPRMIHYSWPHY</sequence>